<organism evidence="2 5">
    <name type="scientific">Cuniculiplasma divulgatum</name>
    <dbReference type="NCBI Taxonomy" id="1673428"/>
    <lineage>
        <taxon>Archaea</taxon>
        <taxon>Methanobacteriati</taxon>
        <taxon>Thermoplasmatota</taxon>
        <taxon>Thermoplasmata</taxon>
        <taxon>Thermoplasmatales</taxon>
        <taxon>Cuniculiplasmataceae</taxon>
        <taxon>Cuniculiplasma</taxon>
    </lineage>
</organism>
<dbReference type="InterPro" id="IPR015424">
    <property type="entry name" value="PyrdxlP-dep_Trfase"/>
</dbReference>
<sequence length="387" mass="43529">MVILSSHVKNEVLEWRRSFVNINDSINLAACSQGALLKSVKKAFSKYQADQIEFGNPWDIWQQKVEELRSLIGKLINASKNEIAILPSVSASFSSLLSSIDFCKNDQIITTDLEYPTTNFISLAQKYRGVETVTVRNKNGIVSSSDYESNITDKTRLGTVIHVSSRNGTKFDLKEFTDILHQHGSYAYVDAYQSLGVLPVNVKNLNIDFLSSGTLKWLLGASGTAFLYAREEVAEKLHPTDIGWFSQQDPFQFGTEKLQYADGALRFQSGTWSVPSIYASIEGIKKILEIGQNKITRRIETLTSIVFDELTKNGFTVNTPESPENRGGIIAFEVSNPMKIEKLLRDKYKIFTSARGINLRISPHFYNTEEEVLKTMDALVEIRNKSL</sequence>
<evidence type="ECO:0000313" key="5">
    <source>
        <dbReference type="Proteomes" id="UP000195607"/>
    </source>
</evidence>
<dbReference type="InterPro" id="IPR015422">
    <property type="entry name" value="PyrdxlP-dep_Trfase_small"/>
</dbReference>
<evidence type="ECO:0000313" key="2">
    <source>
        <dbReference type="EMBL" id="SIM74943.1"/>
    </source>
</evidence>
<evidence type="ECO:0000313" key="4">
    <source>
        <dbReference type="Proteomes" id="UP000187822"/>
    </source>
</evidence>
<proteinExistence type="predicted"/>
<dbReference type="Proteomes" id="UP000187822">
    <property type="component" value="Chromosome I"/>
</dbReference>
<protein>
    <submittedName>
        <fullName evidence="2">Cysteine desulfurase</fullName>
    </submittedName>
</protein>
<gene>
    <name evidence="3" type="ORF">CPM_1458</name>
    <name evidence="2" type="ORF">CSP5_1464</name>
</gene>
<keyword evidence="4" id="KW-1185">Reference proteome</keyword>
<dbReference type="Gene3D" id="3.40.640.10">
    <property type="entry name" value="Type I PLP-dependent aspartate aminotransferase-like (Major domain)"/>
    <property type="match status" value="1"/>
</dbReference>
<dbReference type="EMBL" id="LT671858">
    <property type="protein sequence ID" value="SIM74943.1"/>
    <property type="molecule type" value="Genomic_DNA"/>
</dbReference>
<dbReference type="InterPro" id="IPR000192">
    <property type="entry name" value="Aminotrans_V_dom"/>
</dbReference>
<evidence type="ECO:0000313" key="3">
    <source>
        <dbReference type="EMBL" id="SJK85254.1"/>
    </source>
</evidence>
<name>A0A1N5VPR4_9ARCH</name>
<dbReference type="AlphaFoldDB" id="A0A1N5VPR4"/>
<reference evidence="2 5" key="1">
    <citation type="submission" date="2016-04" db="EMBL/GenBank/DDBJ databases">
        <authorList>
            <person name="Evans L.H."/>
            <person name="Alamgir A."/>
            <person name="Owens N."/>
            <person name="Weber N.D."/>
            <person name="Virtaneva K."/>
            <person name="Barbian K."/>
            <person name="Babar A."/>
            <person name="Rosenke K."/>
        </authorList>
    </citation>
    <scope>NUCLEOTIDE SEQUENCE [LARGE SCALE GENOMIC DNA]</scope>
    <source>
        <strain evidence="2">S5</strain>
        <strain evidence="5">S5(T) (JCM 30642 \VKM B-2941)</strain>
    </source>
</reference>
<dbReference type="PANTHER" id="PTHR43586:SF15">
    <property type="entry name" value="BLR3095 PROTEIN"/>
    <property type="match status" value="1"/>
</dbReference>
<reference evidence="3" key="2">
    <citation type="submission" date="2016-06" db="EMBL/GenBank/DDBJ databases">
        <authorList>
            <person name="Olsen C.W."/>
            <person name="Carey S."/>
            <person name="Hinshaw L."/>
            <person name="Karasin A.I."/>
        </authorList>
    </citation>
    <scope>NUCLEOTIDE SEQUENCE [LARGE SCALE GENOMIC DNA]</scope>
    <source>
        <strain evidence="3">PM4</strain>
    </source>
</reference>
<evidence type="ECO:0000259" key="1">
    <source>
        <dbReference type="Pfam" id="PF00266"/>
    </source>
</evidence>
<dbReference type="KEGG" id="cdiv:CPM_1458"/>
<dbReference type="InterPro" id="IPR015421">
    <property type="entry name" value="PyrdxlP-dep_Trfase_major"/>
</dbReference>
<dbReference type="SUPFAM" id="SSF53383">
    <property type="entry name" value="PLP-dependent transferases"/>
    <property type="match status" value="1"/>
</dbReference>
<dbReference type="Gene3D" id="3.90.1150.10">
    <property type="entry name" value="Aspartate Aminotransferase, domain 1"/>
    <property type="match status" value="1"/>
</dbReference>
<dbReference type="Pfam" id="PF00266">
    <property type="entry name" value="Aminotran_5"/>
    <property type="match status" value="1"/>
</dbReference>
<reference evidence="4" key="3">
    <citation type="submission" date="2016-06" db="EMBL/GenBank/DDBJ databases">
        <authorList>
            <person name="Toshchakov V.S."/>
        </authorList>
    </citation>
    <scope>NUCLEOTIDE SEQUENCE [LARGE SCALE GENOMIC DNA]</scope>
    <source>
        <strain>PM4 (JCM 30641</strain>
        <strain evidence="4">\VKM B-2940)</strain>
    </source>
</reference>
<dbReference type="PANTHER" id="PTHR43586">
    <property type="entry name" value="CYSTEINE DESULFURASE"/>
    <property type="match status" value="1"/>
</dbReference>
<feature type="domain" description="Aminotransferase class V" evidence="1">
    <location>
        <begin position="62"/>
        <end position="354"/>
    </location>
</feature>
<dbReference type="EMBL" id="LT719092">
    <property type="protein sequence ID" value="SJK85254.1"/>
    <property type="molecule type" value="Genomic_DNA"/>
</dbReference>
<accession>A0A1N5VPR4</accession>
<dbReference type="STRING" id="1673428.CPM_1458"/>
<dbReference type="Proteomes" id="UP000195607">
    <property type="component" value="Chromosome I"/>
</dbReference>
<dbReference type="OrthoDB" id="9577at2157"/>